<dbReference type="EMBL" id="JAEUGD010000001">
    <property type="protein sequence ID" value="MBL6444797.1"/>
    <property type="molecule type" value="Genomic_DNA"/>
</dbReference>
<sequence length="191" mass="21280">MNRREALKAVSVIMGGTVISANTFLSGCSVEKDERVNSLFMESDVALLDEIGEAIIPTTDTPGAKAVGIGGFITMMVLDCYEPKHQNIFTQGLVSFKESFNKQYDHGFIKAKSEERIAFLTELDKAQRESSLKNKDNPDAVPHYFRMIKELTLLGYFTSEIGCTQVRRYVETPGRYEACIDYKAGDGAWAI</sequence>
<dbReference type="InterPro" id="IPR027056">
    <property type="entry name" value="Gluconate_2DH_su3"/>
</dbReference>
<protein>
    <submittedName>
        <fullName evidence="1">Gluconate 2-dehydrogenase subunit 3 family protein</fullName>
    </submittedName>
</protein>
<dbReference type="RefSeq" id="WP_202854337.1">
    <property type="nucleotide sequence ID" value="NZ_JAEUGD010000001.1"/>
</dbReference>
<dbReference type="Pfam" id="PF13618">
    <property type="entry name" value="Gluconate_2-dh3"/>
    <property type="match status" value="1"/>
</dbReference>
<reference evidence="1" key="1">
    <citation type="submission" date="2021-01" db="EMBL/GenBank/DDBJ databases">
        <title>Fulvivirga kasyanovii gen. nov., sp nov., a novel member of the phylum Bacteroidetes isolated from seawater in a mussel farm.</title>
        <authorList>
            <person name="Zhao L.-H."/>
            <person name="Wang Z.-J."/>
        </authorList>
    </citation>
    <scope>NUCLEOTIDE SEQUENCE</scope>
    <source>
        <strain evidence="1">29W222</strain>
    </source>
</reference>
<accession>A0A937KAN7</accession>
<evidence type="ECO:0000313" key="1">
    <source>
        <dbReference type="EMBL" id="MBL6444797.1"/>
    </source>
</evidence>
<dbReference type="AlphaFoldDB" id="A0A937KAN7"/>
<keyword evidence="2" id="KW-1185">Reference proteome</keyword>
<dbReference type="PROSITE" id="PS51257">
    <property type="entry name" value="PROKAR_LIPOPROTEIN"/>
    <property type="match status" value="1"/>
</dbReference>
<organism evidence="1 2">
    <name type="scientific">Fulvivirga marina</name>
    <dbReference type="NCBI Taxonomy" id="2494733"/>
    <lineage>
        <taxon>Bacteria</taxon>
        <taxon>Pseudomonadati</taxon>
        <taxon>Bacteroidota</taxon>
        <taxon>Cytophagia</taxon>
        <taxon>Cytophagales</taxon>
        <taxon>Fulvivirgaceae</taxon>
        <taxon>Fulvivirga</taxon>
    </lineage>
</organism>
<proteinExistence type="predicted"/>
<name>A0A937KAN7_9BACT</name>
<evidence type="ECO:0000313" key="2">
    <source>
        <dbReference type="Proteomes" id="UP000614216"/>
    </source>
</evidence>
<comment type="caution">
    <text evidence="1">The sequence shown here is derived from an EMBL/GenBank/DDBJ whole genome shotgun (WGS) entry which is preliminary data.</text>
</comment>
<dbReference type="Proteomes" id="UP000614216">
    <property type="component" value="Unassembled WGS sequence"/>
</dbReference>
<gene>
    <name evidence="1" type="ORF">JMN32_00650</name>
</gene>